<feature type="compositionally biased region" description="Basic and acidic residues" evidence="1">
    <location>
        <begin position="42"/>
        <end position="51"/>
    </location>
</feature>
<feature type="non-terminal residue" evidence="4">
    <location>
        <position position="1063"/>
    </location>
</feature>
<dbReference type="Proteomes" id="UP000663854">
    <property type="component" value="Unassembled WGS sequence"/>
</dbReference>
<feature type="domain" description="Reverse transcriptase" evidence="2">
    <location>
        <begin position="728"/>
        <end position="978"/>
    </location>
</feature>
<dbReference type="Pfam" id="PF26215">
    <property type="entry name" value="HTH_animal"/>
    <property type="match status" value="1"/>
</dbReference>
<feature type="compositionally biased region" description="Polar residues" evidence="1">
    <location>
        <begin position="29"/>
        <end position="41"/>
    </location>
</feature>
<feature type="region of interest" description="Disordered" evidence="1">
    <location>
        <begin position="1"/>
        <end position="125"/>
    </location>
</feature>
<dbReference type="EMBL" id="CAJNOL010011157">
    <property type="protein sequence ID" value="CAF1653899.1"/>
    <property type="molecule type" value="Genomic_DNA"/>
</dbReference>
<name>A0A816EXR0_9BILA</name>
<evidence type="ECO:0000313" key="5">
    <source>
        <dbReference type="Proteomes" id="UP000663870"/>
    </source>
</evidence>
<feature type="region of interest" description="Disordered" evidence="1">
    <location>
        <begin position="149"/>
        <end position="183"/>
    </location>
</feature>
<dbReference type="InterPro" id="IPR058912">
    <property type="entry name" value="HTH_animal"/>
</dbReference>
<sequence>MNTTETHKTTTSILKTPSQDAQGRWYETLSPTQVLTGQQEQQLREEHDQEKKKKRYRGNRKAQRLRRRLRQQGIDPDTITELVNQKMKPQQQQQDEAIENDQIPQSTQHKDKYDNSTVKKSIKRKRNETSANIIDKSLSQLSISQSISKKQKMENNEIEQVITNGTSETKHSKSKKETKHKNDSSYIPDYLKVSNRIFKKMLISSLEGAKKIVKRLNSKDKINYIRQYARLIHRLFYVQLQESQWKHYYDIGIQENIWSGRVSKKWAAMNSMNYTYGRSKTLIIQRLKTIARQLQQASQALQDFCNQPLPQCLSEMDPPLDFPTLSAMVTALVRKGQHKLKQQFEHNKKMLMLDSTDHRLVQQAYDVKPNKQQIRSIRNIWKAIQNKKQMEEQIQILKHRIHSNCLPPAFNLLDYTLDNINKMLNGSKQSSTDDNDNKQQTILNARRLKKIGRFKYDLLELSIAAGEDKVRHWSKIAKKEKQKLITITEKLKKNNTNSDMFKQLMEAIEALFFRRSSGVTKRYNEQRWRRSQSKLNVRNHPNIFLRLYFANTLIPLSNEQLIIINKGLKFIPPCQSRFFHKEPIKKIIDEEYKRLHTENCKNLTKYTFKTDDTRATEYFSEVKHLLEQLYTKPLPKKLKANARYIYKMITSMQRKLRKANITVGQTDKSKLFFFIDTQEYEEKVKNYMNKTNAYQEITSGICPLADDLHLVTLLLDHLRERKEIIDEQYKQMYPNLQTLELAHIYFNLKVHKPEIPVRPIIASINAPARLISSFLDKLLTPIYNYVTKTITFINSTDLIRRIKEYEEKGYLTSTTLFVIFDVTDLYTMIPRDGAIAALRRFCQKYSINGKIGNLKIDTIIKLASVVLDTNSFAYKDKYYRQIKGGAMGSPFTMVLANIYMLEWEQKLIQHQHRHHEIYGRYIDDVFMTTNLSKEEILQQLNETMKTDPNIKITITISQTLEYLDATIENNNGNLKTSIYHKSTSEPYVLPYESDHPRHIHANIINTALVRAARICSTVEDFDMERLSIEMKLLVNGYPPKFIQYHFKKFFLQYDAINIWIELN</sequence>
<dbReference type="PANTHER" id="PTHR21301:SF10">
    <property type="entry name" value="REVERSE TRANSCRIPTASE DOMAIN-CONTAINING PROTEIN"/>
    <property type="match status" value="1"/>
</dbReference>
<feature type="compositionally biased region" description="Basic residues" evidence="1">
    <location>
        <begin position="52"/>
        <end position="70"/>
    </location>
</feature>
<gene>
    <name evidence="4" type="ORF">JXQ802_LOCUS54972</name>
    <name evidence="3" type="ORF">PYM288_LOCUS38463</name>
</gene>
<reference evidence="4" key="1">
    <citation type="submission" date="2021-02" db="EMBL/GenBank/DDBJ databases">
        <authorList>
            <person name="Nowell W R."/>
        </authorList>
    </citation>
    <scope>NUCLEOTIDE SEQUENCE</scope>
</reference>
<dbReference type="AlphaFoldDB" id="A0A816EXR0"/>
<keyword evidence="5" id="KW-1185">Reference proteome</keyword>
<feature type="compositionally biased region" description="Polar residues" evidence="1">
    <location>
        <begin position="9"/>
        <end position="21"/>
    </location>
</feature>
<evidence type="ECO:0000313" key="3">
    <source>
        <dbReference type="EMBL" id="CAF1497313.1"/>
    </source>
</evidence>
<dbReference type="InterPro" id="IPR000477">
    <property type="entry name" value="RT_dom"/>
</dbReference>
<feature type="non-terminal residue" evidence="4">
    <location>
        <position position="1"/>
    </location>
</feature>
<evidence type="ECO:0000256" key="1">
    <source>
        <dbReference type="SAM" id="MobiDB-lite"/>
    </source>
</evidence>
<proteinExistence type="predicted"/>
<dbReference type="PROSITE" id="PS50878">
    <property type="entry name" value="RT_POL"/>
    <property type="match status" value="1"/>
</dbReference>
<comment type="caution">
    <text evidence="4">The sequence shown here is derived from an EMBL/GenBank/DDBJ whole genome shotgun (WGS) entry which is preliminary data.</text>
</comment>
<dbReference type="EMBL" id="CAJNOH010009388">
    <property type="protein sequence ID" value="CAF1497313.1"/>
    <property type="molecule type" value="Genomic_DNA"/>
</dbReference>
<organism evidence="4 5">
    <name type="scientific">Rotaria sordida</name>
    <dbReference type="NCBI Taxonomy" id="392033"/>
    <lineage>
        <taxon>Eukaryota</taxon>
        <taxon>Metazoa</taxon>
        <taxon>Spiralia</taxon>
        <taxon>Gnathifera</taxon>
        <taxon>Rotifera</taxon>
        <taxon>Eurotatoria</taxon>
        <taxon>Bdelloidea</taxon>
        <taxon>Philodinida</taxon>
        <taxon>Philodinidae</taxon>
        <taxon>Rotaria</taxon>
    </lineage>
</organism>
<accession>A0A816EXR0</accession>
<dbReference type="Proteomes" id="UP000663870">
    <property type="component" value="Unassembled WGS sequence"/>
</dbReference>
<protein>
    <recommendedName>
        <fullName evidence="2">Reverse transcriptase domain-containing protein</fullName>
    </recommendedName>
</protein>
<evidence type="ECO:0000313" key="4">
    <source>
        <dbReference type="EMBL" id="CAF1653899.1"/>
    </source>
</evidence>
<dbReference type="PANTHER" id="PTHR21301">
    <property type="entry name" value="REVERSE TRANSCRIPTASE"/>
    <property type="match status" value="1"/>
</dbReference>
<evidence type="ECO:0000259" key="2">
    <source>
        <dbReference type="PROSITE" id="PS50878"/>
    </source>
</evidence>